<proteinExistence type="predicted"/>
<protein>
    <recommendedName>
        <fullName evidence="3">Phage tail protein</fullName>
    </recommendedName>
</protein>
<comment type="caution">
    <text evidence="1">The sequence shown here is derived from an EMBL/GenBank/DDBJ whole genome shotgun (WGS) entry which is preliminary data.</text>
</comment>
<gene>
    <name evidence="1" type="ORF">FDA38_09875</name>
</gene>
<evidence type="ECO:0008006" key="3">
    <source>
        <dbReference type="Google" id="ProtNLM"/>
    </source>
</evidence>
<dbReference type="RefSeq" id="WP_137253707.1">
    <property type="nucleotide sequence ID" value="NZ_JBHSPQ010000001.1"/>
</dbReference>
<sequence>MSPRLLLVDLDADLVSAWCEVFAEEIRTGAVEVRQGSLLDVLPQVDAVLRPEIQRSVWAAIADEYRGYQSVGSASMVPTGDEPCCWLVYAPTMRVPMPLTGGLDIAVHDAFWAALLAVGNHPTITKIASPGFGTGYGRVSAGRAAQLMAAAYTMWQLPATTRISQREQLLQHP</sequence>
<dbReference type="Gene3D" id="3.40.220.10">
    <property type="entry name" value="Leucine Aminopeptidase, subunit E, domain 1"/>
    <property type="match status" value="1"/>
</dbReference>
<organism evidence="1 2">
    <name type="scientific">Kribbella jiaozuonensis</name>
    <dbReference type="NCBI Taxonomy" id="2575441"/>
    <lineage>
        <taxon>Bacteria</taxon>
        <taxon>Bacillati</taxon>
        <taxon>Actinomycetota</taxon>
        <taxon>Actinomycetes</taxon>
        <taxon>Propionibacteriales</taxon>
        <taxon>Kribbellaceae</taxon>
        <taxon>Kribbella</taxon>
    </lineage>
</organism>
<keyword evidence="2" id="KW-1185">Reference proteome</keyword>
<dbReference type="InterPro" id="IPR043472">
    <property type="entry name" value="Macro_dom-like"/>
</dbReference>
<accession>A0A4U3M2X7</accession>
<reference evidence="1 2" key="1">
    <citation type="submission" date="2019-04" db="EMBL/GenBank/DDBJ databases">
        <title>Kribbella sp. NEAU-THZ 27 nov., a novel actinomycete isolated from soil.</title>
        <authorList>
            <person name="Duan L."/>
        </authorList>
    </citation>
    <scope>NUCLEOTIDE SEQUENCE [LARGE SCALE GENOMIC DNA]</scope>
    <source>
        <strain evidence="2">NEAU-THZ27</strain>
    </source>
</reference>
<dbReference type="OrthoDB" id="1336276at2"/>
<dbReference type="AlphaFoldDB" id="A0A4U3M2X7"/>
<dbReference type="SUPFAM" id="SSF52949">
    <property type="entry name" value="Macro domain-like"/>
    <property type="match status" value="1"/>
</dbReference>
<evidence type="ECO:0000313" key="1">
    <source>
        <dbReference type="EMBL" id="TKK83021.1"/>
    </source>
</evidence>
<dbReference type="EMBL" id="SZPZ01000001">
    <property type="protein sequence ID" value="TKK83021.1"/>
    <property type="molecule type" value="Genomic_DNA"/>
</dbReference>
<dbReference type="Proteomes" id="UP000305836">
    <property type="component" value="Unassembled WGS sequence"/>
</dbReference>
<name>A0A4U3M2X7_9ACTN</name>
<evidence type="ECO:0000313" key="2">
    <source>
        <dbReference type="Proteomes" id="UP000305836"/>
    </source>
</evidence>